<dbReference type="InterPro" id="IPR024451">
    <property type="entry name" value="TraG_N_Bacteroidetes"/>
</dbReference>
<dbReference type="InterPro" id="IPR053155">
    <property type="entry name" value="F-pilin_assembly_TraC"/>
</dbReference>
<evidence type="ECO:0000259" key="2">
    <source>
        <dbReference type="Pfam" id="PF19044"/>
    </source>
</evidence>
<dbReference type="NCBIfam" id="TIGR03783">
    <property type="entry name" value="Bac_Flav_CT_G"/>
    <property type="match status" value="1"/>
</dbReference>
<dbReference type="InterPro" id="IPR043964">
    <property type="entry name" value="P-loop_TraG"/>
</dbReference>
<name>A0ABU8I1Y6_9SPHI</name>
<keyword evidence="4" id="KW-1185">Reference proteome</keyword>
<dbReference type="PANTHER" id="PTHR38467:SF1">
    <property type="entry name" value="CONJUGATIVE TRANSFER: ASSEMBLY"/>
    <property type="match status" value="1"/>
</dbReference>
<accession>A0ABU8I1Y6</accession>
<proteinExistence type="predicted"/>
<evidence type="ECO:0000259" key="1">
    <source>
        <dbReference type="Pfam" id="PF12991"/>
    </source>
</evidence>
<evidence type="ECO:0000313" key="3">
    <source>
        <dbReference type="EMBL" id="MEI5983752.1"/>
    </source>
</evidence>
<organism evidence="3 4">
    <name type="scientific">Sphingobacterium tenebrionis</name>
    <dbReference type="NCBI Taxonomy" id="3111775"/>
    <lineage>
        <taxon>Bacteria</taxon>
        <taxon>Pseudomonadati</taxon>
        <taxon>Bacteroidota</taxon>
        <taxon>Sphingobacteriia</taxon>
        <taxon>Sphingobacteriales</taxon>
        <taxon>Sphingobacteriaceae</taxon>
        <taxon>Sphingobacterium</taxon>
    </lineage>
</organism>
<reference evidence="3 4" key="1">
    <citation type="submission" date="2024-01" db="EMBL/GenBank/DDBJ databases">
        <title>Sphingobacterium tenebrionis sp. nov., a novel endophyte isolated from tenebrio molitor intestines.</title>
        <authorList>
            <person name="Zhang C."/>
        </authorList>
    </citation>
    <scope>NUCLEOTIDE SEQUENCE [LARGE SCALE GENOMIC DNA]</scope>
    <source>
        <strain evidence="3 4">PU5-4</strain>
    </source>
</reference>
<dbReference type="Gene3D" id="1.10.8.730">
    <property type="match status" value="1"/>
</dbReference>
<dbReference type="Proteomes" id="UP001363035">
    <property type="component" value="Unassembled WGS sequence"/>
</dbReference>
<feature type="domain" description="TraG P-loop" evidence="2">
    <location>
        <begin position="408"/>
        <end position="819"/>
    </location>
</feature>
<dbReference type="Gene3D" id="3.40.50.300">
    <property type="entry name" value="P-loop containing nucleotide triphosphate hydrolases"/>
    <property type="match status" value="1"/>
</dbReference>
<protein>
    <submittedName>
        <fullName evidence="3">TraG family conjugative transposon ATPase</fullName>
    </submittedName>
</protein>
<dbReference type="PANTHER" id="PTHR38467">
    <property type="match status" value="1"/>
</dbReference>
<dbReference type="Pfam" id="PF19044">
    <property type="entry name" value="P-loop_TraG"/>
    <property type="match status" value="1"/>
</dbReference>
<dbReference type="Pfam" id="PF12991">
    <property type="entry name" value="DUF3875"/>
    <property type="match status" value="1"/>
</dbReference>
<dbReference type="SUPFAM" id="SSF52540">
    <property type="entry name" value="P-loop containing nucleoside triphosphate hydrolases"/>
    <property type="match status" value="1"/>
</dbReference>
<comment type="caution">
    <text evidence="3">The sequence shown here is derived from an EMBL/GenBank/DDBJ whole genome shotgun (WGS) entry which is preliminary data.</text>
</comment>
<sequence length="829" mass="94698">MKRKTDIREGWPIIGYQDGFLLGRRGEVSRVYSLQLPEIFSLSRKEYENYHQAWTKAIRLLPVSSIVHKQDWFYTGKYSQDLNRDCGSYISQCSERYFHERQYMQHECYLILSMVPKGRARMMSFGRTLLHGSPVPRDILDPQVVIGFKDACGHFCQALSDSGLVQVMPVGSDGLFSTPDSPGLLERYMSQGQSPGERILGDIDLSGKDIRIGDRELRIYSLGDVQDLPQFSMPFTDYEPYSSDRSAFPVGFGSLLGQLMPCDHLVNQYIFIGDVSARLDQLERKRLRLQSLAAYSRSNLIARDSTNDFLNEAIVQQRMPIRAHFNVMVCSSEQSELHRMSGLVAGSLNRMGCGIKVESVGAPQIFWAGIPGNAAEMPLYDSFDTFTQQACCFLNLESSAMSSKSPVGLRLGDRLSGRPLHVDISDEPIERGITTNRNKFILGPSGSGKSFFTNHLVRSYHGSGAHVVLVDVGHSYQGLCRLLGGYYFTYSERDPISFNPFHIPDGELPDTEKRESVKALILALWKKDDEPFRRSEYVALSGAITGYFTHMGQDGGFACFDGFYEYLKGPYREQIRLEGVKDRDFDLENLLYVLRPFYKGGEFDFLLNARTNLDVLQQRFIVFELDSIKDHPILFPVVTLIIMEVFISKMRKLPGIRKMILIEEAWKALMKDGFAQYIQYLFKTVRKFFGEAIVVTQEIDDIISSPIVRQTIINNSDCKILLDQRKYENRFQIIEEMLGLSEKERAMVLSLNRANEPNRKYKEVFISLSDTFSRVYRTEVSLEEYLCYTTEEREKKMLEKFVESKLGDYTEGIKAMAEHLRGKTGGEHE</sequence>
<evidence type="ECO:0000313" key="4">
    <source>
        <dbReference type="Proteomes" id="UP001363035"/>
    </source>
</evidence>
<feature type="domain" description="TraG N-terminal Bacteroidetes" evidence="1">
    <location>
        <begin position="2"/>
        <end position="51"/>
    </location>
</feature>
<dbReference type="RefSeq" id="WP_336557192.1">
    <property type="nucleotide sequence ID" value="NZ_JAYLLN010000003.1"/>
</dbReference>
<dbReference type="InterPro" id="IPR022509">
    <property type="entry name" value="Conjugation_ATPase_TraG"/>
</dbReference>
<gene>
    <name evidence="3" type="ORF">VJ786_02430</name>
</gene>
<dbReference type="InterPro" id="IPR027417">
    <property type="entry name" value="P-loop_NTPase"/>
</dbReference>
<dbReference type="EMBL" id="JAYLLN010000003">
    <property type="protein sequence ID" value="MEI5983752.1"/>
    <property type="molecule type" value="Genomic_DNA"/>
</dbReference>